<dbReference type="GO" id="GO:0000287">
    <property type="term" value="F:magnesium ion binding"/>
    <property type="evidence" value="ECO:0007669"/>
    <property type="project" value="UniProtKB-UniRule"/>
</dbReference>
<dbReference type="Proteomes" id="UP000175744">
    <property type="component" value="Unassembled WGS sequence"/>
</dbReference>
<dbReference type="GO" id="GO:0006633">
    <property type="term" value="P:fatty acid biosynthetic process"/>
    <property type="evidence" value="ECO:0007669"/>
    <property type="project" value="UniProtKB-UniRule"/>
</dbReference>
<name>A0A1E8F1P5_9CLOT</name>
<evidence type="ECO:0000256" key="3">
    <source>
        <dbReference type="ARBA" id="ARBA00022723"/>
    </source>
</evidence>
<keyword evidence="8" id="KW-0963">Cytoplasm</keyword>
<dbReference type="InterPro" id="IPR004568">
    <property type="entry name" value="Ppantetheine-prot_Trfase_dom"/>
</dbReference>
<dbReference type="OrthoDB" id="517356at2"/>
<dbReference type="STRING" id="1121290.CLAOCE_03410"/>
<keyword evidence="11" id="KW-1185">Reference proteome</keyword>
<comment type="function">
    <text evidence="8">Transfers the 4'-phosphopantetheine moiety from coenzyme A to a Ser of acyl-carrier-protein.</text>
</comment>
<sequence>MIAGIGVDIVDINRIRKAMEKNHNFVLKILNNIENTKPYTKNKYEFIAARFAAKEAVAKALGTGFVGFSFKDIIIKNNSSGMPYIILEGQAKKLAEKYGYYKIHLSISHERDYAIAYVIWEVDKIENNII</sequence>
<organism evidence="10 11">
    <name type="scientific">Clostridium acetireducens DSM 10703</name>
    <dbReference type="NCBI Taxonomy" id="1121290"/>
    <lineage>
        <taxon>Bacteria</taxon>
        <taxon>Bacillati</taxon>
        <taxon>Bacillota</taxon>
        <taxon>Clostridia</taxon>
        <taxon>Eubacteriales</taxon>
        <taxon>Clostridiaceae</taxon>
        <taxon>Clostridium</taxon>
    </lineage>
</organism>
<evidence type="ECO:0000259" key="9">
    <source>
        <dbReference type="Pfam" id="PF01648"/>
    </source>
</evidence>
<dbReference type="EC" id="2.7.8.7" evidence="8"/>
<feature type="domain" description="4'-phosphopantetheinyl transferase" evidence="9">
    <location>
        <begin position="4"/>
        <end position="118"/>
    </location>
</feature>
<dbReference type="GO" id="GO:0005737">
    <property type="term" value="C:cytoplasm"/>
    <property type="evidence" value="ECO:0007669"/>
    <property type="project" value="UniProtKB-SubCell"/>
</dbReference>
<evidence type="ECO:0000256" key="7">
    <source>
        <dbReference type="ARBA" id="ARBA00023160"/>
    </source>
</evidence>
<dbReference type="NCBIfam" id="TIGR00556">
    <property type="entry name" value="pantethn_trn"/>
    <property type="match status" value="1"/>
</dbReference>
<dbReference type="SUPFAM" id="SSF56214">
    <property type="entry name" value="4'-phosphopantetheinyl transferase"/>
    <property type="match status" value="1"/>
</dbReference>
<keyword evidence="5 8" id="KW-0460">Magnesium</keyword>
<protein>
    <recommendedName>
        <fullName evidence="8">Holo-[acyl-carrier-protein] synthase</fullName>
        <shortName evidence="8">Holo-ACP synthase</shortName>
        <ecNumber evidence="8">2.7.8.7</ecNumber>
    </recommendedName>
    <alternativeName>
        <fullName evidence="8">4'-phosphopantetheinyl transferase AcpS</fullName>
    </alternativeName>
</protein>
<keyword evidence="7 8" id="KW-0275">Fatty acid biosynthesis</keyword>
<feature type="binding site" evidence="8">
    <location>
        <position position="8"/>
    </location>
    <ligand>
        <name>Mg(2+)</name>
        <dbReference type="ChEBI" id="CHEBI:18420"/>
    </ligand>
</feature>
<dbReference type="InterPro" id="IPR037143">
    <property type="entry name" value="4-PPantetheinyl_Trfase_dom_sf"/>
</dbReference>
<evidence type="ECO:0000256" key="6">
    <source>
        <dbReference type="ARBA" id="ARBA00023098"/>
    </source>
</evidence>
<gene>
    <name evidence="8 10" type="primary">acpS</name>
    <name evidence="10" type="ORF">CLOACE_03410</name>
</gene>
<evidence type="ECO:0000256" key="1">
    <source>
        <dbReference type="ARBA" id="ARBA00022516"/>
    </source>
</evidence>
<dbReference type="NCBIfam" id="NF000832">
    <property type="entry name" value="PRK00070.3-2"/>
    <property type="match status" value="1"/>
</dbReference>
<dbReference type="NCBIfam" id="TIGR00516">
    <property type="entry name" value="acpS"/>
    <property type="match status" value="1"/>
</dbReference>
<evidence type="ECO:0000313" key="10">
    <source>
        <dbReference type="EMBL" id="OFI07512.1"/>
    </source>
</evidence>
<keyword evidence="3 8" id="KW-0479">Metal-binding</keyword>
<dbReference type="InterPro" id="IPR002582">
    <property type="entry name" value="ACPS"/>
</dbReference>
<dbReference type="InterPro" id="IPR008278">
    <property type="entry name" value="4-PPantetheinyl_Trfase_dom"/>
</dbReference>
<proteinExistence type="inferred from homology"/>
<evidence type="ECO:0000256" key="8">
    <source>
        <dbReference type="HAMAP-Rule" id="MF_00101"/>
    </source>
</evidence>
<evidence type="ECO:0000256" key="5">
    <source>
        <dbReference type="ARBA" id="ARBA00022842"/>
    </source>
</evidence>
<comment type="subcellular location">
    <subcellularLocation>
        <location evidence="8">Cytoplasm</location>
    </subcellularLocation>
</comment>
<keyword evidence="2 8" id="KW-0808">Transferase</keyword>
<comment type="catalytic activity">
    <reaction evidence="8">
        <text>apo-[ACP] + CoA = holo-[ACP] + adenosine 3',5'-bisphosphate + H(+)</text>
        <dbReference type="Rhea" id="RHEA:12068"/>
        <dbReference type="Rhea" id="RHEA-COMP:9685"/>
        <dbReference type="Rhea" id="RHEA-COMP:9690"/>
        <dbReference type="ChEBI" id="CHEBI:15378"/>
        <dbReference type="ChEBI" id="CHEBI:29999"/>
        <dbReference type="ChEBI" id="CHEBI:57287"/>
        <dbReference type="ChEBI" id="CHEBI:58343"/>
        <dbReference type="ChEBI" id="CHEBI:64479"/>
        <dbReference type="EC" id="2.7.8.7"/>
    </reaction>
</comment>
<dbReference type="EMBL" id="LZFO01000003">
    <property type="protein sequence ID" value="OFI07512.1"/>
    <property type="molecule type" value="Genomic_DNA"/>
</dbReference>
<keyword evidence="1 8" id="KW-0444">Lipid biosynthesis</keyword>
<keyword evidence="6 8" id="KW-0443">Lipid metabolism</keyword>
<dbReference type="PATRIC" id="fig|1121290.3.peg.345"/>
<reference evidence="10 11" key="1">
    <citation type="submission" date="2016-06" db="EMBL/GenBank/DDBJ databases">
        <title>Genome sequence of Clostridium acetireducens DSM 10703.</title>
        <authorList>
            <person name="Poehlein A."/>
            <person name="Fluechter S."/>
            <person name="Duerre P."/>
            <person name="Daniel R."/>
        </authorList>
    </citation>
    <scope>NUCLEOTIDE SEQUENCE [LARGE SCALE GENOMIC DNA]</scope>
    <source>
        <strain evidence="10 11">DSM 10703</strain>
    </source>
</reference>
<dbReference type="Gene3D" id="3.90.470.20">
    <property type="entry name" value="4'-phosphopantetheinyl transferase domain"/>
    <property type="match status" value="1"/>
</dbReference>
<comment type="caution">
    <text evidence="10">The sequence shown here is derived from an EMBL/GenBank/DDBJ whole genome shotgun (WGS) entry which is preliminary data.</text>
</comment>
<evidence type="ECO:0000256" key="4">
    <source>
        <dbReference type="ARBA" id="ARBA00022832"/>
    </source>
</evidence>
<evidence type="ECO:0000256" key="2">
    <source>
        <dbReference type="ARBA" id="ARBA00022679"/>
    </source>
</evidence>
<keyword evidence="4 8" id="KW-0276">Fatty acid metabolism</keyword>
<evidence type="ECO:0000313" key="11">
    <source>
        <dbReference type="Proteomes" id="UP000175744"/>
    </source>
</evidence>
<dbReference type="AlphaFoldDB" id="A0A1E8F1P5"/>
<dbReference type="GO" id="GO:0008897">
    <property type="term" value="F:holo-[acyl-carrier-protein] synthase activity"/>
    <property type="evidence" value="ECO:0007669"/>
    <property type="project" value="UniProtKB-UniRule"/>
</dbReference>
<dbReference type="RefSeq" id="WP_070109310.1">
    <property type="nucleotide sequence ID" value="NZ_LZFO01000003.1"/>
</dbReference>
<comment type="cofactor">
    <cofactor evidence="8">
        <name>Mg(2+)</name>
        <dbReference type="ChEBI" id="CHEBI:18420"/>
    </cofactor>
</comment>
<feature type="binding site" evidence="8">
    <location>
        <position position="55"/>
    </location>
    <ligand>
        <name>Mg(2+)</name>
        <dbReference type="ChEBI" id="CHEBI:18420"/>
    </ligand>
</feature>
<comment type="similarity">
    <text evidence="8">Belongs to the P-Pant transferase superfamily. AcpS family.</text>
</comment>
<accession>A0A1E8F1P5</accession>
<dbReference type="Pfam" id="PF01648">
    <property type="entry name" value="ACPS"/>
    <property type="match status" value="1"/>
</dbReference>
<dbReference type="HAMAP" id="MF_00101">
    <property type="entry name" value="AcpS"/>
    <property type="match status" value="1"/>
</dbReference>